<dbReference type="InterPro" id="IPR039356">
    <property type="entry name" value="YfbR/HDDC2"/>
</dbReference>
<dbReference type="AlphaFoldDB" id="A0AA97PFS8"/>
<dbReference type="GO" id="GO:0046872">
    <property type="term" value="F:metal ion binding"/>
    <property type="evidence" value="ECO:0007669"/>
    <property type="project" value="UniProtKB-KW"/>
</dbReference>
<protein>
    <recommendedName>
        <fullName evidence="3">HD domain-containing protein</fullName>
    </recommendedName>
</protein>
<evidence type="ECO:0000313" key="4">
    <source>
        <dbReference type="EMBL" id="ELQ32933.1"/>
    </source>
</evidence>
<evidence type="ECO:0000259" key="3">
    <source>
        <dbReference type="Pfam" id="PF13023"/>
    </source>
</evidence>
<dbReference type="GO" id="GO:0005737">
    <property type="term" value="C:cytoplasm"/>
    <property type="evidence" value="ECO:0007669"/>
    <property type="project" value="TreeGrafter"/>
</dbReference>
<dbReference type="Gene3D" id="3.40.50.300">
    <property type="entry name" value="P-loop containing nucleotide triphosphate hydrolases"/>
    <property type="match status" value="1"/>
</dbReference>
<evidence type="ECO:0000256" key="1">
    <source>
        <dbReference type="ARBA" id="ARBA00022723"/>
    </source>
</evidence>
<dbReference type="InterPro" id="IPR027417">
    <property type="entry name" value="P-loop_NTPase"/>
</dbReference>
<dbReference type="Pfam" id="PF13023">
    <property type="entry name" value="HD_3"/>
    <property type="match status" value="1"/>
</dbReference>
<evidence type="ECO:0000256" key="2">
    <source>
        <dbReference type="ARBA" id="ARBA00022801"/>
    </source>
</evidence>
<keyword evidence="2" id="KW-0378">Hydrolase</keyword>
<dbReference type="EMBL" id="JH793372">
    <property type="protein sequence ID" value="ELQ32933.1"/>
    <property type="molecule type" value="Genomic_DNA"/>
</dbReference>
<name>A0AA97PFS8_PYRO3</name>
<gene>
    <name evidence="4" type="ORF">OOU_Y34scaffold01009g2</name>
</gene>
<reference evidence="4" key="1">
    <citation type="journal article" date="2012" name="PLoS Genet.">
        <title>Comparative analysis of the genomes of two field isolates of the rice blast fungus Magnaporthe oryzae.</title>
        <authorList>
            <person name="Xue M."/>
            <person name="Yang J."/>
            <person name="Li Z."/>
            <person name="Hu S."/>
            <person name="Yao N."/>
            <person name="Dean R.A."/>
            <person name="Zhao W."/>
            <person name="Shen M."/>
            <person name="Zhang H."/>
            <person name="Li C."/>
            <person name="Liu L."/>
            <person name="Cao L."/>
            <person name="Xu X."/>
            <person name="Xing Y."/>
            <person name="Hsiang T."/>
            <person name="Zhang Z."/>
            <person name="Xu J.R."/>
            <person name="Peng Y.L."/>
        </authorList>
    </citation>
    <scope>NUCLEOTIDE SEQUENCE</scope>
    <source>
        <strain evidence="4">Y34</strain>
    </source>
</reference>
<dbReference type="Gene3D" id="1.10.3210.10">
    <property type="entry name" value="Hypothetical protein af1432"/>
    <property type="match status" value="1"/>
</dbReference>
<dbReference type="PANTHER" id="PTHR11845">
    <property type="entry name" value="5'-DEOXYNUCLEOTIDASE HDDC2"/>
    <property type="match status" value="1"/>
</dbReference>
<keyword evidence="1" id="KW-0479">Metal-binding</keyword>
<dbReference type="GO" id="GO:0002953">
    <property type="term" value="F:5'-deoxynucleotidase activity"/>
    <property type="evidence" value="ECO:0007669"/>
    <property type="project" value="InterPro"/>
</dbReference>
<sequence>MGWPNHVTQEDQSVLFVLEAVPRLVKVAATDGLALDDAASISDEPFALEVGAPGGNAGRRSVEDKPFVSLDADVKELFNRGLVLADSVAGSNLFQNVSNGVGAWIWCIAFLDADYFHGNDLPGRDRIGFVHAAKATFADKFSRTQKRRGYSYPVTPPGLRCMYIGLCHDLAEAVVGDIPTFAGVPKGEQLPVPDTCLFFAEELVKPYNPEVAKEIVSAWTEYEEGKTAEAQWVKEMDKLECLIQAFEYEKTEGFDKNVLGEFQSLSSKITSAEGTQWLCILQNERTLHFSKRERCFPVIFMVGGRAASIYRCNSLPIEGVRYVSMRSVIHEKASDPSYRLAKLISNYLANKLDIPTQLKVQLLEQKLKAVVANREDGTWVLVDGFPDSKEDLLVFQANVQHKNFILLLGQCGDEGTADGNEDVWKAGTRKDLEDHCLALHKGSTIAVDIDGSKEMVRARIVQAVTEIIDRAANQDYKENQ</sequence>
<dbReference type="Proteomes" id="UP000011086">
    <property type="component" value="Unassembled WGS sequence"/>
</dbReference>
<feature type="domain" description="HD" evidence="3">
    <location>
        <begin position="160"/>
        <end position="263"/>
    </location>
</feature>
<proteinExistence type="predicted"/>
<dbReference type="InterPro" id="IPR006674">
    <property type="entry name" value="HD_domain"/>
</dbReference>
<dbReference type="SUPFAM" id="SSF109604">
    <property type="entry name" value="HD-domain/PDEase-like"/>
    <property type="match status" value="1"/>
</dbReference>
<organism evidence="4">
    <name type="scientific">Pyricularia oryzae (strain Y34)</name>
    <name type="common">Rice blast fungus</name>
    <name type="synonym">Magnaporthe oryzae</name>
    <dbReference type="NCBI Taxonomy" id="1143189"/>
    <lineage>
        <taxon>Eukaryota</taxon>
        <taxon>Fungi</taxon>
        <taxon>Dikarya</taxon>
        <taxon>Ascomycota</taxon>
        <taxon>Pezizomycotina</taxon>
        <taxon>Sordariomycetes</taxon>
        <taxon>Sordariomycetidae</taxon>
        <taxon>Magnaporthales</taxon>
        <taxon>Pyriculariaceae</taxon>
        <taxon>Pyricularia</taxon>
    </lineage>
</organism>
<accession>A0AA97PFS8</accession>
<dbReference type="PANTHER" id="PTHR11845:SF13">
    <property type="entry name" value="5'-DEOXYNUCLEOTIDASE HDDC2"/>
    <property type="match status" value="1"/>
</dbReference>